<organism evidence="1">
    <name type="scientific">marine sediment metagenome</name>
    <dbReference type="NCBI Taxonomy" id="412755"/>
    <lineage>
        <taxon>unclassified sequences</taxon>
        <taxon>metagenomes</taxon>
        <taxon>ecological metagenomes</taxon>
    </lineage>
</organism>
<name>X1B7M4_9ZZZZ</name>
<dbReference type="EMBL" id="BART01011050">
    <property type="protein sequence ID" value="GAG80138.1"/>
    <property type="molecule type" value="Genomic_DNA"/>
</dbReference>
<comment type="caution">
    <text evidence="1">The sequence shown here is derived from an EMBL/GenBank/DDBJ whole genome shotgun (WGS) entry which is preliminary data.</text>
</comment>
<accession>X1B7M4</accession>
<evidence type="ECO:0000313" key="1">
    <source>
        <dbReference type="EMBL" id="GAG80138.1"/>
    </source>
</evidence>
<sequence>PNIPRSNFHAKWYAGIIGNTVEIIISSHNLTKISKLQPETVGLLILDNIDYEKKFLSKLKI</sequence>
<feature type="non-terminal residue" evidence="1">
    <location>
        <position position="1"/>
    </location>
</feature>
<dbReference type="AlphaFoldDB" id="X1B7M4"/>
<proteinExistence type="predicted"/>
<reference evidence="1" key="1">
    <citation type="journal article" date="2014" name="Front. Microbiol.">
        <title>High frequency of phylogenetically diverse reductive dehalogenase-homologous genes in deep subseafloor sedimentary metagenomes.</title>
        <authorList>
            <person name="Kawai M."/>
            <person name="Futagami T."/>
            <person name="Toyoda A."/>
            <person name="Takaki Y."/>
            <person name="Nishi S."/>
            <person name="Hori S."/>
            <person name="Arai W."/>
            <person name="Tsubouchi T."/>
            <person name="Morono Y."/>
            <person name="Uchiyama I."/>
            <person name="Ito T."/>
            <person name="Fujiyama A."/>
            <person name="Inagaki F."/>
            <person name="Takami H."/>
        </authorList>
    </citation>
    <scope>NUCLEOTIDE SEQUENCE</scope>
    <source>
        <strain evidence="1">Expedition CK06-06</strain>
    </source>
</reference>
<protein>
    <submittedName>
        <fullName evidence="1">Uncharacterized protein</fullName>
    </submittedName>
</protein>
<gene>
    <name evidence="1" type="ORF">S01H4_23730</name>
</gene>